<dbReference type="Gene3D" id="1.10.510.10">
    <property type="entry name" value="Transferase(Phosphotransferase) domain 1"/>
    <property type="match status" value="1"/>
</dbReference>
<keyword evidence="3" id="KW-1185">Reference proteome</keyword>
<sequence length="378" mass="42890">MPLKSNCLLVPHDTTGLIEEQITLKIVDLTANDDIPHFHDREIKIYDLLRSTGCSHVIGYRAYRFSMQSSEGCTITPERPDKIPGLWETSYIYTDYAAMGDLVDACKAHKEHRMYPIVRFDIKAANVFLHSSSEEFPLWPRAILSDFDTAVRLEPDDGVRSAQPEASRQTGTDGWLPPERNVRARGNSGNLLLPSTYPPHGWALSEKTGIWDIVVLACVLTRAHKIDADLEAKCRNAGCSYLYNEGQGACQYTSRDAKLWKADLRNRNVFSDETACPPPENLSDEYDLRLYKQIQASVKDKKDRLYAFFNVHPKTDKLEDFSVGAPYRSPHEQRKIDLADTIADDYKDAINSWDDEGLYTRPTVDEQAAVSQSVENFY</sequence>
<evidence type="ECO:0008006" key="4">
    <source>
        <dbReference type="Google" id="ProtNLM"/>
    </source>
</evidence>
<name>A0AAD4I5H7_9PLEO</name>
<reference evidence="2" key="1">
    <citation type="submission" date="2021-07" db="EMBL/GenBank/DDBJ databases">
        <title>Genome Resource of American Ginseng Black Spot Pathogen Alternaria panax.</title>
        <authorList>
            <person name="Qiu C."/>
            <person name="Wang W."/>
            <person name="Liu Z."/>
        </authorList>
    </citation>
    <scope>NUCLEOTIDE SEQUENCE</scope>
    <source>
        <strain evidence="2">BNCC115425</strain>
    </source>
</reference>
<accession>A0AAD4I5H7</accession>
<dbReference type="SUPFAM" id="SSF56112">
    <property type="entry name" value="Protein kinase-like (PK-like)"/>
    <property type="match status" value="1"/>
</dbReference>
<organism evidence="2 3">
    <name type="scientific">Alternaria panax</name>
    <dbReference type="NCBI Taxonomy" id="48097"/>
    <lineage>
        <taxon>Eukaryota</taxon>
        <taxon>Fungi</taxon>
        <taxon>Dikarya</taxon>
        <taxon>Ascomycota</taxon>
        <taxon>Pezizomycotina</taxon>
        <taxon>Dothideomycetes</taxon>
        <taxon>Pleosporomycetidae</taxon>
        <taxon>Pleosporales</taxon>
        <taxon>Pleosporineae</taxon>
        <taxon>Pleosporaceae</taxon>
        <taxon>Alternaria</taxon>
        <taxon>Alternaria sect. Panax</taxon>
    </lineage>
</organism>
<feature type="region of interest" description="Disordered" evidence="1">
    <location>
        <begin position="157"/>
        <end position="180"/>
    </location>
</feature>
<dbReference type="Proteomes" id="UP001199106">
    <property type="component" value="Unassembled WGS sequence"/>
</dbReference>
<gene>
    <name evidence="2" type="ORF">G6011_02643</name>
</gene>
<proteinExistence type="predicted"/>
<protein>
    <recommendedName>
        <fullName evidence="4">Protein kinase domain-containing protein</fullName>
    </recommendedName>
</protein>
<evidence type="ECO:0000256" key="1">
    <source>
        <dbReference type="SAM" id="MobiDB-lite"/>
    </source>
</evidence>
<dbReference type="EMBL" id="JAANER010000009">
    <property type="protein sequence ID" value="KAG9186087.1"/>
    <property type="molecule type" value="Genomic_DNA"/>
</dbReference>
<dbReference type="AlphaFoldDB" id="A0AAD4I5H7"/>
<dbReference type="InterPro" id="IPR011009">
    <property type="entry name" value="Kinase-like_dom_sf"/>
</dbReference>
<evidence type="ECO:0000313" key="3">
    <source>
        <dbReference type="Proteomes" id="UP001199106"/>
    </source>
</evidence>
<evidence type="ECO:0000313" key="2">
    <source>
        <dbReference type="EMBL" id="KAG9186087.1"/>
    </source>
</evidence>
<comment type="caution">
    <text evidence="2">The sequence shown here is derived from an EMBL/GenBank/DDBJ whole genome shotgun (WGS) entry which is preliminary data.</text>
</comment>